<accession>A0A1W1I7I6</accession>
<protein>
    <submittedName>
        <fullName evidence="1">Uncharacterized protein</fullName>
    </submittedName>
</protein>
<keyword evidence="2" id="KW-1185">Reference proteome</keyword>
<dbReference type="Proteomes" id="UP000192042">
    <property type="component" value="Chromosome I"/>
</dbReference>
<sequence>MPVQPDTDTQAVGRCADCGKWNTHLVGYVDTLAPIRLELCDLCWHARQHRQNFSGGCCG</sequence>
<reference evidence="1 2" key="1">
    <citation type="submission" date="2017-03" db="EMBL/GenBank/DDBJ databases">
        <authorList>
            <person name="Afonso C.L."/>
            <person name="Miller P.J."/>
            <person name="Scott M.A."/>
            <person name="Spackman E."/>
            <person name="Goraichik I."/>
            <person name="Dimitrov K.M."/>
            <person name="Suarez D.L."/>
            <person name="Swayne D.E."/>
        </authorList>
    </citation>
    <scope>NUCLEOTIDE SEQUENCE [LARGE SCALE GENOMIC DNA]</scope>
    <source>
        <strain evidence="1">Genome sequencing of Nitrospira japonica strain NJ11</strain>
    </source>
</reference>
<dbReference type="AlphaFoldDB" id="A0A1W1I7I6"/>
<dbReference type="EMBL" id="LT828648">
    <property type="protein sequence ID" value="SLM49008.1"/>
    <property type="molecule type" value="Genomic_DNA"/>
</dbReference>
<proteinExistence type="predicted"/>
<organism evidence="1 2">
    <name type="scientific">Nitrospira japonica</name>
    <dbReference type="NCBI Taxonomy" id="1325564"/>
    <lineage>
        <taxon>Bacteria</taxon>
        <taxon>Pseudomonadati</taxon>
        <taxon>Nitrospirota</taxon>
        <taxon>Nitrospiria</taxon>
        <taxon>Nitrospirales</taxon>
        <taxon>Nitrospiraceae</taxon>
        <taxon>Nitrospira</taxon>
    </lineage>
</organism>
<evidence type="ECO:0000313" key="1">
    <source>
        <dbReference type="EMBL" id="SLM49008.1"/>
    </source>
</evidence>
<dbReference type="STRING" id="1325564.NSJP_2841"/>
<evidence type="ECO:0000313" key="2">
    <source>
        <dbReference type="Proteomes" id="UP000192042"/>
    </source>
</evidence>
<name>A0A1W1I7I6_9BACT</name>
<dbReference type="KEGG" id="nja:NSJP_2841"/>
<gene>
    <name evidence="1" type="ORF">NSJP_2841</name>
</gene>